<dbReference type="EMBL" id="SWKU01000001">
    <property type="protein sequence ID" value="KAF3010839.1"/>
    <property type="molecule type" value="Genomic_DNA"/>
</dbReference>
<proteinExistence type="predicted"/>
<keyword evidence="3" id="KW-1185">Reference proteome</keyword>
<feature type="compositionally biased region" description="Polar residues" evidence="1">
    <location>
        <begin position="422"/>
        <end position="434"/>
    </location>
</feature>
<feature type="compositionally biased region" description="Basic and acidic residues" evidence="1">
    <location>
        <begin position="757"/>
        <end position="776"/>
    </location>
</feature>
<feature type="compositionally biased region" description="Polar residues" evidence="1">
    <location>
        <begin position="743"/>
        <end position="756"/>
    </location>
</feature>
<evidence type="ECO:0000313" key="2">
    <source>
        <dbReference type="EMBL" id="KAF3010839.1"/>
    </source>
</evidence>
<sequence>MDHRAQIDRGWLALRHRHEVECHAHKTEFDQKLAVLLRKHAQEEEEYLSSKNQKVPSNRTQPEPKAPRLGAQAAQPTDMRAGSTKPTLPMNQGLPPKVSSLIEMFDEQKHGSRPNTLMTKQRLSQLPSTQQARPPDLANSAKGVHLLPETRQTVDAAADSHADSVPMKDGSYIDLCSSDDDDDDDVIVEIPRTAFEQRTAPKSHPDQIFPSVPSASFELFGTQHSNPALPAIKPDNPETARKSQQGLDLLSSNKLAPSPCQPGKLSDGGDAASVMEKSAMRQQKQQTGIFVTPIFPPELIERPGSGPRGLEENRNSDGDTSPEDLPLVASFDTPKTMKKLGPLSDKQENAIPGPVIELLALKAKTDPELKVVMKIVAAERASPRQLVYFQNKVKEMTEQLRSRNEEFMASMPPPPVHMKQQAADSSTSVSTNHPTKIVDVKNPQSYSALPSIASSPAVVDEAKSLLSSFKKSLQPPTPGRSPSTANSRASSSTLAPGSTTGYDQPVYQGGSVASRNSSASTLSTSGKRRAINLSDDDDSDYSPSAVSAVPARKGSGDFLGSPIKKARTAISSQAKPRVQPHSRPPHNPAKRKTSATSPKKAASTTPATPPRASRTWSKNMTPITPKLYSGNLKASAPSTPYHKRTAAIQAESEIQKTSEVDELLHSEDKIYRASVKETRRKGRGSPGLGARLRSMSITPIPMGTSGDPPHPGPPGLQNARGQISSQETMRAVDDDSDEDLDISNFTFANGIIVQSGQERRHTEMQTKSDRRRSRNE</sequence>
<reference evidence="2" key="1">
    <citation type="submission" date="2019-04" db="EMBL/GenBank/DDBJ databases">
        <title>Sequencing of skin fungus with MAO and IRED activity.</title>
        <authorList>
            <person name="Marsaioli A.J."/>
            <person name="Bonatto J.M.C."/>
            <person name="Reis Junior O."/>
        </authorList>
    </citation>
    <scope>NUCLEOTIDE SEQUENCE</scope>
    <source>
        <strain evidence="2">30M1</strain>
    </source>
</reference>
<name>A0A9P4TMH6_CURKU</name>
<feature type="region of interest" description="Disordered" evidence="1">
    <location>
        <begin position="297"/>
        <end position="324"/>
    </location>
</feature>
<comment type="caution">
    <text evidence="2">The sequence shown here is derived from an EMBL/GenBank/DDBJ whole genome shotgun (WGS) entry which is preliminary data.</text>
</comment>
<feature type="compositionally biased region" description="Low complexity" evidence="1">
    <location>
        <begin position="480"/>
        <end position="493"/>
    </location>
</feature>
<organism evidence="2 3">
    <name type="scientific">Curvularia kusanoi</name>
    <name type="common">Cochliobolus kusanoi</name>
    <dbReference type="NCBI Taxonomy" id="90978"/>
    <lineage>
        <taxon>Eukaryota</taxon>
        <taxon>Fungi</taxon>
        <taxon>Dikarya</taxon>
        <taxon>Ascomycota</taxon>
        <taxon>Pezizomycotina</taxon>
        <taxon>Dothideomycetes</taxon>
        <taxon>Pleosporomycetidae</taxon>
        <taxon>Pleosporales</taxon>
        <taxon>Pleosporineae</taxon>
        <taxon>Pleosporaceae</taxon>
        <taxon>Curvularia</taxon>
    </lineage>
</organism>
<feature type="compositionally biased region" description="Low complexity" evidence="1">
    <location>
        <begin position="594"/>
        <end position="615"/>
    </location>
</feature>
<feature type="compositionally biased region" description="Low complexity" evidence="1">
    <location>
        <begin position="541"/>
        <end position="551"/>
    </location>
</feature>
<dbReference type="OrthoDB" id="3800700at2759"/>
<feature type="region of interest" description="Disordered" evidence="1">
    <location>
        <begin position="45"/>
        <end position="94"/>
    </location>
</feature>
<feature type="compositionally biased region" description="Low complexity" evidence="1">
    <location>
        <begin position="511"/>
        <end position="525"/>
    </location>
</feature>
<protein>
    <submittedName>
        <fullName evidence="2">Uncharacterized protein</fullName>
    </submittedName>
</protein>
<dbReference type="Proteomes" id="UP000801428">
    <property type="component" value="Unassembled WGS sequence"/>
</dbReference>
<feature type="compositionally biased region" description="Basic residues" evidence="1">
    <location>
        <begin position="578"/>
        <end position="593"/>
    </location>
</feature>
<feature type="compositionally biased region" description="Polar residues" evidence="1">
    <location>
        <begin position="719"/>
        <end position="728"/>
    </location>
</feature>
<evidence type="ECO:0000256" key="1">
    <source>
        <dbReference type="SAM" id="MobiDB-lite"/>
    </source>
</evidence>
<evidence type="ECO:0000313" key="3">
    <source>
        <dbReference type="Proteomes" id="UP000801428"/>
    </source>
</evidence>
<gene>
    <name evidence="2" type="ORF">E8E13_008829</name>
</gene>
<feature type="compositionally biased region" description="Polar residues" evidence="1">
    <location>
        <begin position="49"/>
        <end position="61"/>
    </location>
</feature>
<feature type="compositionally biased region" description="Polar residues" evidence="1">
    <location>
        <begin position="242"/>
        <end position="255"/>
    </location>
</feature>
<feature type="region of interest" description="Disordered" evidence="1">
    <location>
        <begin position="224"/>
        <end position="272"/>
    </location>
</feature>
<feature type="region of interest" description="Disordered" evidence="1">
    <location>
        <begin position="469"/>
        <end position="776"/>
    </location>
</feature>
<dbReference type="AlphaFoldDB" id="A0A9P4TMH6"/>
<feature type="compositionally biased region" description="Basic and acidic residues" evidence="1">
    <location>
        <begin position="653"/>
        <end position="677"/>
    </location>
</feature>
<accession>A0A9P4TMH6</accession>
<feature type="region of interest" description="Disordered" evidence="1">
    <location>
        <begin position="410"/>
        <end position="445"/>
    </location>
</feature>